<keyword evidence="4" id="KW-1185">Reference proteome</keyword>
<dbReference type="Gene3D" id="2.60.40.3940">
    <property type="match status" value="1"/>
</dbReference>
<reference evidence="4" key="1">
    <citation type="submission" date="2018-08" db="EMBL/GenBank/DDBJ databases">
        <authorList>
            <person name="Blom J."/>
        </authorList>
    </citation>
    <scope>NUCLEOTIDE SEQUENCE [LARGE SCALE GENOMIC DNA]</scope>
    <source>
        <strain evidence="4">CCOS 865</strain>
    </source>
</reference>
<protein>
    <submittedName>
        <fullName evidence="3">Putative tail fiber protein</fullName>
    </submittedName>
</protein>
<dbReference type="InterPro" id="IPR054075">
    <property type="entry name" value="Gp53-like_C"/>
</dbReference>
<dbReference type="InterPro" id="IPR022225">
    <property type="entry name" value="Phage_tail_fibre_N"/>
</dbReference>
<proteinExistence type="predicted"/>
<feature type="domain" description="Phage tail fibre protein N-terminal" evidence="1">
    <location>
        <begin position="6"/>
        <end position="152"/>
    </location>
</feature>
<evidence type="ECO:0000259" key="1">
    <source>
        <dbReference type="Pfam" id="PF12571"/>
    </source>
</evidence>
<dbReference type="Proteomes" id="UP000263595">
    <property type="component" value="Unassembled WGS sequence"/>
</dbReference>
<dbReference type="InterPro" id="IPR051934">
    <property type="entry name" value="Phage_Tail_Fiber_Structural"/>
</dbReference>
<dbReference type="Pfam" id="PF21882">
    <property type="entry name" value="Gp53-like_C"/>
    <property type="match status" value="1"/>
</dbReference>
<dbReference type="PANTHER" id="PTHR35191:SF1">
    <property type="entry name" value="PROPHAGE SIDE TAIL FIBER PROTEIN HOMOLOG STFQ-RELATED"/>
    <property type="match status" value="1"/>
</dbReference>
<evidence type="ECO:0000313" key="4">
    <source>
        <dbReference type="Proteomes" id="UP000263595"/>
    </source>
</evidence>
<evidence type="ECO:0000259" key="2">
    <source>
        <dbReference type="Pfam" id="PF21882"/>
    </source>
</evidence>
<dbReference type="PANTHER" id="PTHR35191">
    <property type="entry name" value="PROPHAGE SIDE TAIL FIBER PROTEIN HOMOLOG STFQ-RELATED"/>
    <property type="match status" value="1"/>
</dbReference>
<feature type="domain" description="Putative tail fiber protein gp53-like C-terminal" evidence="2">
    <location>
        <begin position="654"/>
        <end position="739"/>
    </location>
</feature>
<accession>A0A383RYZ5</accession>
<gene>
    <name evidence="3" type="ORF">CCOS865_04410</name>
</gene>
<dbReference type="EMBL" id="UNOZ01000031">
    <property type="protein sequence ID" value="SYX92125.1"/>
    <property type="molecule type" value="Genomic_DNA"/>
</dbReference>
<sequence length="739" mass="77362">MVDQNSQFYAILTNVGAAKQANADALGTAWKITQMGLGDANGTDPTPNANQPSLLNEWRRAPLNQLKVDNNNPSIIVAEQVIPAEVGGRWIREIGLYDEAGDLVAVANCAPTYKPLLSQGSGRTQVVRMSLVVSNASNVQLKIDPSVVLATREFVTEELARQEFKHSVLAATTAAITLSGLQTVDGVALTAGARVLVKNQETAKDNGLYMVAAGGAWSRCLDADTSAKMTPGMLVPVERGTANADSAWQLVTDATISLGVTALSFEMAFGRTGVAAGTYRSVTVDKYGRVVSATNPTTVAGYGLTDVYTKTQSDSALAAKAPLASPKFTGLPEAPTAPLGTNNTQLSNCAHLRLTLNQYGLGSANGGVLPATLEEVASLPSGNYYYPSTITPYPSLMFVQRMVYATNRGFEIGNIPYQKRIFGRASNNDGTWMAPFELANLDSPTFVGTPTAPTAAKGNNSTLLATTAFVQATLAALVDSSPAALNTLRKLATALGDDPNFATTMTNALAAKANKGITLAEYGITDALVAKANYASRQQPTLAAPTAGLTAADTALVIREAKEVGAAQSNDEHAPGIGFFWAARRSGRLIMDAAGLLKWNGVPLLGGAVASQAEVDAGGSDVNLVTPTKLRFGFTFIKAGGGDSNAIKFPSWLGGLMIQWGVHLANTIDTEATVTFPLAFNIVPGLASTFTHDGVMTQSGVVSQGRSLTANGFLSRREDISVGTSFSGTAYIRWIAIGY</sequence>
<name>A0A383RYZ5_9PSED</name>
<dbReference type="Pfam" id="PF12571">
    <property type="entry name" value="Phage_tail_fib"/>
    <property type="match status" value="1"/>
</dbReference>
<evidence type="ECO:0000313" key="3">
    <source>
        <dbReference type="EMBL" id="SYX92125.1"/>
    </source>
</evidence>
<dbReference type="AlphaFoldDB" id="A0A383RYZ5"/>
<organism evidence="3 4">
    <name type="scientific">Pseudomonas reidholzensis</name>
    <dbReference type="NCBI Taxonomy" id="1785162"/>
    <lineage>
        <taxon>Bacteria</taxon>
        <taxon>Pseudomonadati</taxon>
        <taxon>Pseudomonadota</taxon>
        <taxon>Gammaproteobacteria</taxon>
        <taxon>Pseudomonadales</taxon>
        <taxon>Pseudomonadaceae</taxon>
        <taxon>Pseudomonas</taxon>
    </lineage>
</organism>